<dbReference type="RefSeq" id="WP_011471207.1">
    <property type="nucleotide sequence ID" value="NC_007925.1"/>
</dbReference>
<gene>
    <name evidence="3" type="ordered locus">RPC_0728</name>
</gene>
<dbReference type="STRING" id="316056.RPC_0728"/>
<dbReference type="GO" id="GO:0016740">
    <property type="term" value="F:transferase activity"/>
    <property type="evidence" value="ECO:0007669"/>
    <property type="project" value="UniProtKB-KW"/>
</dbReference>
<accession>Q21BD7</accession>
<dbReference type="KEGG" id="rpc:RPC_0728"/>
<dbReference type="AlphaFoldDB" id="Q21BD7"/>
<dbReference type="SUPFAM" id="SSF160246">
    <property type="entry name" value="EspE N-terminal domain-like"/>
    <property type="match status" value="1"/>
</dbReference>
<dbReference type="InterPro" id="IPR037257">
    <property type="entry name" value="T2SS_E_N_sf"/>
</dbReference>
<dbReference type="HOGENOM" id="CLU_868446_0_0_5"/>
<sequence>MAFTDHGGRDAERRQPRGHRALRPPPAANGGRDRRHDLALADSATPDWLSDDPGIELQCLQHALSPGLLQAAVQRATELGIGADQVLIQWGVIDEATYLRQLSAHTGLATESFAQIDRADSPLADHQIPHAAASGIVPLRHRGRLIWTLAPRQRAARALCQLVADYPEVRPHARLASAETLQRFLLQQGGHALADAATQGLRQRHPELSAAPRAVKAAIWLQRARRGGGVLALALLPPLIAGDAFSLMLALWFLGFVALRLTGSLWPRRRLPRRSRRPDDQLPVYSVVAALYREATSVAPLLQAIHALDYPALGSKCTKR</sequence>
<keyword evidence="3" id="KW-0808">Transferase</keyword>
<dbReference type="OrthoDB" id="7431422at2"/>
<keyword evidence="2" id="KW-0472">Membrane</keyword>
<organism evidence="3">
    <name type="scientific">Rhodopseudomonas palustris (strain BisB18)</name>
    <dbReference type="NCBI Taxonomy" id="316056"/>
    <lineage>
        <taxon>Bacteria</taxon>
        <taxon>Pseudomonadati</taxon>
        <taxon>Pseudomonadota</taxon>
        <taxon>Alphaproteobacteria</taxon>
        <taxon>Hyphomicrobiales</taxon>
        <taxon>Nitrobacteraceae</taxon>
        <taxon>Rhodopseudomonas</taxon>
    </lineage>
</organism>
<evidence type="ECO:0000313" key="3">
    <source>
        <dbReference type="EMBL" id="ABD86299.1"/>
    </source>
</evidence>
<keyword evidence="2" id="KW-1133">Transmembrane helix</keyword>
<feature type="region of interest" description="Disordered" evidence="1">
    <location>
        <begin position="1"/>
        <end position="35"/>
    </location>
</feature>
<name>Q21BD7_RHOPB</name>
<feature type="transmembrane region" description="Helical" evidence="2">
    <location>
        <begin position="244"/>
        <end position="266"/>
    </location>
</feature>
<protein>
    <submittedName>
        <fullName evidence="3">Putative glycosyl transferases</fullName>
    </submittedName>
</protein>
<dbReference type="EMBL" id="CP000301">
    <property type="protein sequence ID" value="ABD86299.1"/>
    <property type="molecule type" value="Genomic_DNA"/>
</dbReference>
<keyword evidence="2" id="KW-0812">Transmembrane</keyword>
<dbReference type="eggNOG" id="COG1215">
    <property type="taxonomic scope" value="Bacteria"/>
</dbReference>
<proteinExistence type="predicted"/>
<feature type="compositionally biased region" description="Basic and acidic residues" evidence="1">
    <location>
        <begin position="1"/>
        <end position="15"/>
    </location>
</feature>
<evidence type="ECO:0000256" key="1">
    <source>
        <dbReference type="SAM" id="MobiDB-lite"/>
    </source>
</evidence>
<reference evidence="3" key="1">
    <citation type="submission" date="2006-03" db="EMBL/GenBank/DDBJ databases">
        <title>Complete sequence of Rhodopseudomonas palustris BisB18.</title>
        <authorList>
            <consortium name="US DOE Joint Genome Institute"/>
            <person name="Copeland A."/>
            <person name="Lucas S."/>
            <person name="Lapidus A."/>
            <person name="Barry K."/>
            <person name="Detter J.C."/>
            <person name="Glavina del Rio T."/>
            <person name="Hammon N."/>
            <person name="Israni S."/>
            <person name="Dalin E."/>
            <person name="Tice H."/>
            <person name="Pitluck S."/>
            <person name="Chain P."/>
            <person name="Malfatti S."/>
            <person name="Shin M."/>
            <person name="Vergez L."/>
            <person name="Schmutz J."/>
            <person name="Larimer F."/>
            <person name="Land M."/>
            <person name="Hauser L."/>
            <person name="Pelletier D.A."/>
            <person name="Kyrpides N."/>
            <person name="Anderson I."/>
            <person name="Oda Y."/>
            <person name="Harwood C.S."/>
            <person name="Richardson P."/>
        </authorList>
    </citation>
    <scope>NUCLEOTIDE SEQUENCE [LARGE SCALE GENOMIC DNA]</scope>
    <source>
        <strain evidence="3">BisB18</strain>
    </source>
</reference>
<evidence type="ECO:0000256" key="2">
    <source>
        <dbReference type="SAM" id="Phobius"/>
    </source>
</evidence>